<sequence>MNTEEMKSYALSVALSLPQTNLSQPFSADSDVVKVFDKIFMLAGHAHGQGCITLKVDPVQGEMLKDTYSCIQGGYYMNKRHWISIYAGSEISADLIHDLIQDSYLLVAKTLNRVQKNQLNDSDK</sequence>
<evidence type="ECO:0000313" key="2">
    <source>
        <dbReference type="Proteomes" id="UP001256400"/>
    </source>
</evidence>
<dbReference type="PANTHER" id="PTHR35145:SF1">
    <property type="entry name" value="CYTOPLASMIC PROTEIN"/>
    <property type="match status" value="1"/>
</dbReference>
<dbReference type="Proteomes" id="UP001256400">
    <property type="component" value="Chromosome"/>
</dbReference>
<protein>
    <submittedName>
        <fullName evidence="1">MmcQ/YjbR family DNA-binding protein</fullName>
    </submittedName>
</protein>
<evidence type="ECO:0000313" key="1">
    <source>
        <dbReference type="EMBL" id="WND05888.1"/>
    </source>
</evidence>
<dbReference type="PANTHER" id="PTHR35145">
    <property type="entry name" value="CYTOPLASMIC PROTEIN-RELATED"/>
    <property type="match status" value="1"/>
</dbReference>
<organism evidence="1 2">
    <name type="scientific">Acinetobacter soli</name>
    <dbReference type="NCBI Taxonomy" id="487316"/>
    <lineage>
        <taxon>Bacteria</taxon>
        <taxon>Pseudomonadati</taxon>
        <taxon>Pseudomonadota</taxon>
        <taxon>Gammaproteobacteria</taxon>
        <taxon>Moraxellales</taxon>
        <taxon>Moraxellaceae</taxon>
        <taxon>Acinetobacter</taxon>
    </lineage>
</organism>
<dbReference type="Gene3D" id="3.90.1150.30">
    <property type="match status" value="1"/>
</dbReference>
<dbReference type="AlphaFoldDB" id="A0AB38YWS7"/>
<dbReference type="InterPro" id="IPR058532">
    <property type="entry name" value="YjbR/MT2646/Rv2570-like"/>
</dbReference>
<reference evidence="1" key="1">
    <citation type="submission" date="2023-09" db="EMBL/GenBank/DDBJ databases">
        <title>Acinetobacter soli.</title>
        <authorList>
            <person name="Kim B."/>
            <person name="Kim D."/>
            <person name="Park D."/>
        </authorList>
    </citation>
    <scope>NUCLEOTIDE SEQUENCE</scope>
    <source>
        <strain evidence="1">2023.05</strain>
    </source>
</reference>
<accession>A0AB38YWS7</accession>
<dbReference type="EMBL" id="CP134206">
    <property type="protein sequence ID" value="WND05888.1"/>
    <property type="molecule type" value="Genomic_DNA"/>
</dbReference>
<dbReference type="InterPro" id="IPR038056">
    <property type="entry name" value="YjbR-like_sf"/>
</dbReference>
<name>A0AB38YWS7_9GAMM</name>
<dbReference type="Pfam" id="PF04237">
    <property type="entry name" value="YjbR"/>
    <property type="match status" value="1"/>
</dbReference>
<proteinExistence type="predicted"/>
<gene>
    <name evidence="1" type="ORF">RHP80_01610</name>
</gene>
<dbReference type="InterPro" id="IPR007351">
    <property type="entry name" value="YjbR"/>
</dbReference>
<dbReference type="RefSeq" id="WP_055415024.1">
    <property type="nucleotide sequence ID" value="NZ_BKCR01000001.1"/>
</dbReference>
<dbReference type="GO" id="GO:0003677">
    <property type="term" value="F:DNA binding"/>
    <property type="evidence" value="ECO:0007669"/>
    <property type="project" value="UniProtKB-KW"/>
</dbReference>
<dbReference type="SUPFAM" id="SSF142906">
    <property type="entry name" value="YjbR-like"/>
    <property type="match status" value="1"/>
</dbReference>
<keyword evidence="1" id="KW-0238">DNA-binding</keyword>